<keyword evidence="1" id="KW-1133">Transmembrane helix</keyword>
<name>A0A2G9YCK1_9BACT</name>
<feature type="transmembrane region" description="Helical" evidence="1">
    <location>
        <begin position="6"/>
        <end position="28"/>
    </location>
</feature>
<reference evidence="2 3" key="1">
    <citation type="submission" date="2017-09" db="EMBL/GenBank/DDBJ databases">
        <title>Depth-based differentiation of microbial function through sediment-hosted aquifers and enrichment of novel symbionts in the deep terrestrial subsurface.</title>
        <authorList>
            <person name="Probst A.J."/>
            <person name="Ladd B."/>
            <person name="Jarett J.K."/>
            <person name="Geller-Mcgrath D.E."/>
            <person name="Sieber C.M."/>
            <person name="Emerson J.B."/>
            <person name="Anantharaman K."/>
            <person name="Thomas B.C."/>
            <person name="Malmstrom R."/>
            <person name="Stieglmeier M."/>
            <person name="Klingl A."/>
            <person name="Woyke T."/>
            <person name="Ryan C.M."/>
            <person name="Banfield J.F."/>
        </authorList>
    </citation>
    <scope>NUCLEOTIDE SEQUENCE [LARGE SCALE GENOMIC DNA]</scope>
    <source>
        <strain evidence="2">CG23_combo_of_CG06-09_8_20_14_all_37_13</strain>
    </source>
</reference>
<dbReference type="EMBL" id="PCRH01000056">
    <property type="protein sequence ID" value="PIP16969.1"/>
    <property type="molecule type" value="Genomic_DNA"/>
</dbReference>
<protein>
    <recommendedName>
        <fullName evidence="4">General secretion pathway GspH domain-containing protein</fullName>
    </recommendedName>
</protein>
<evidence type="ECO:0000256" key="1">
    <source>
        <dbReference type="SAM" id="Phobius"/>
    </source>
</evidence>
<dbReference type="Gene3D" id="3.30.700.10">
    <property type="entry name" value="Glycoprotein, Type 4 Pilin"/>
    <property type="match status" value="1"/>
</dbReference>
<dbReference type="Pfam" id="PF07963">
    <property type="entry name" value="N_methyl"/>
    <property type="match status" value="1"/>
</dbReference>
<evidence type="ECO:0000313" key="2">
    <source>
        <dbReference type="EMBL" id="PIP16969.1"/>
    </source>
</evidence>
<sequence>MSVSKSFTLIELLVVMAIIGLMTSLVIINYSGQKPKDLEEQAVLTFVSDLRRAQNMAMALVPCCSGEVCTSYCVSITGAKKYRIDCGSEVELPVNISGNNICFLPIDKDNPTLRAQGGPVTIETKSISISPEGKITY</sequence>
<organism evidence="2 3">
    <name type="scientific">Candidatus Portnoybacteria bacterium CG23_combo_of_CG06-09_8_20_14_all_37_13</name>
    <dbReference type="NCBI Taxonomy" id="1974819"/>
    <lineage>
        <taxon>Bacteria</taxon>
        <taxon>Candidatus Portnoyibacteriota</taxon>
    </lineage>
</organism>
<comment type="caution">
    <text evidence="2">The sequence shown here is derived from an EMBL/GenBank/DDBJ whole genome shotgun (WGS) entry which is preliminary data.</text>
</comment>
<gene>
    <name evidence="2" type="ORF">COX44_02525</name>
</gene>
<dbReference type="NCBIfam" id="TIGR02532">
    <property type="entry name" value="IV_pilin_GFxxxE"/>
    <property type="match status" value="1"/>
</dbReference>
<evidence type="ECO:0008006" key="4">
    <source>
        <dbReference type="Google" id="ProtNLM"/>
    </source>
</evidence>
<proteinExistence type="predicted"/>
<dbReference type="AlphaFoldDB" id="A0A2G9YCK1"/>
<dbReference type="Proteomes" id="UP000231480">
    <property type="component" value="Unassembled WGS sequence"/>
</dbReference>
<keyword evidence="1" id="KW-0812">Transmembrane</keyword>
<accession>A0A2G9YCK1</accession>
<evidence type="ECO:0000313" key="3">
    <source>
        <dbReference type="Proteomes" id="UP000231480"/>
    </source>
</evidence>
<dbReference type="InterPro" id="IPR012902">
    <property type="entry name" value="N_methyl_site"/>
</dbReference>
<keyword evidence="1" id="KW-0472">Membrane</keyword>
<dbReference type="SUPFAM" id="SSF54523">
    <property type="entry name" value="Pili subunits"/>
    <property type="match status" value="1"/>
</dbReference>
<dbReference type="InterPro" id="IPR045584">
    <property type="entry name" value="Pilin-like"/>
</dbReference>